<keyword evidence="6" id="KW-0808">Transferase</keyword>
<dbReference type="SUPFAM" id="SSF47644">
    <property type="entry name" value="Methionine synthase domain"/>
    <property type="match status" value="1"/>
</dbReference>
<dbReference type="InterPro" id="IPR050554">
    <property type="entry name" value="Met_Synthase/Corrinoid"/>
</dbReference>
<dbReference type="PANTHER" id="PTHR45833">
    <property type="entry name" value="METHIONINE SYNTHASE"/>
    <property type="match status" value="1"/>
</dbReference>
<dbReference type="SMART" id="SM01018">
    <property type="entry name" value="B12-binding_2"/>
    <property type="match status" value="1"/>
</dbReference>
<dbReference type="Pfam" id="PF02310">
    <property type="entry name" value="B12-binding"/>
    <property type="match status" value="1"/>
</dbReference>
<reference evidence="6 7" key="1">
    <citation type="journal article" date="2016" name="Environ. Microbiol.">
        <title>Genomic resolution of a cold subsurface aquifer community provides metabolic insights for novel microbes adapted to high CO concentrations.</title>
        <authorList>
            <person name="Probst A.J."/>
            <person name="Castelle C.J."/>
            <person name="Singh A."/>
            <person name="Brown C.T."/>
            <person name="Anantharaman K."/>
            <person name="Sharon I."/>
            <person name="Hug L.A."/>
            <person name="Burstein D."/>
            <person name="Emerson J.B."/>
            <person name="Thomas B.C."/>
            <person name="Banfield J.F."/>
        </authorList>
    </citation>
    <scope>NUCLEOTIDE SEQUENCE [LARGE SCALE GENOMIC DNA]</scope>
    <source>
        <strain evidence="6">CG1_02_38_46</strain>
    </source>
</reference>
<gene>
    <name evidence="6" type="ORF">AUJ66_06640</name>
</gene>
<dbReference type="STRING" id="1817893.AUJ66_06640"/>
<feature type="domain" description="B12-binding" evidence="4">
    <location>
        <begin position="88"/>
        <end position="211"/>
    </location>
</feature>
<dbReference type="GO" id="GO:0046872">
    <property type="term" value="F:metal ion binding"/>
    <property type="evidence" value="ECO:0007669"/>
    <property type="project" value="UniProtKB-KW"/>
</dbReference>
<dbReference type="InterPro" id="IPR036724">
    <property type="entry name" value="Cobalamin-bd_sf"/>
</dbReference>
<evidence type="ECO:0000259" key="5">
    <source>
        <dbReference type="PROSITE" id="PS51337"/>
    </source>
</evidence>
<dbReference type="InterPro" id="IPR003759">
    <property type="entry name" value="Cbl-bd_cap"/>
</dbReference>
<feature type="domain" description="B12-binding N-terminal" evidence="5">
    <location>
        <begin position="1"/>
        <end position="88"/>
    </location>
</feature>
<evidence type="ECO:0000256" key="1">
    <source>
        <dbReference type="ARBA" id="ARBA00010854"/>
    </source>
</evidence>
<dbReference type="AlphaFoldDB" id="A0A1J4SCC5"/>
<sequence length="211" mass="21913">MADLKGLAESIIGGNMAKAKELTQSAVQEGVEPGKILGEGLIAGMNVVGDKFKKNEFYVPEVLIAARAMHAGMDILKPILAKSGVKPVATVVVGTVKGDLHDIGKNLVVMMLEGAGFDVVDAGVDVDAEKFASAIQEKSAKLLGMSALLTTTMPSMKTTIDVLQTKGLKDKVKIMVGGAPLTQEYADEIGADGYAPDAASAVDKAKELLSL</sequence>
<organism evidence="6 7">
    <name type="scientific">Candidatus Desantisbacteria bacterium CG1_02_38_46</name>
    <dbReference type="NCBI Taxonomy" id="1817893"/>
    <lineage>
        <taxon>Bacteria</taxon>
        <taxon>Candidatus Desantisiibacteriota</taxon>
    </lineage>
</organism>
<dbReference type="CDD" id="cd02070">
    <property type="entry name" value="corrinoid_protein_B12-BD"/>
    <property type="match status" value="1"/>
</dbReference>
<dbReference type="GO" id="GO:0046653">
    <property type="term" value="P:tetrahydrofolate metabolic process"/>
    <property type="evidence" value="ECO:0007669"/>
    <property type="project" value="TreeGrafter"/>
</dbReference>
<evidence type="ECO:0000256" key="3">
    <source>
        <dbReference type="ARBA" id="ARBA00023285"/>
    </source>
</evidence>
<dbReference type="PROSITE" id="PS51337">
    <property type="entry name" value="B12_BINDING_NTER"/>
    <property type="match status" value="1"/>
</dbReference>
<accession>A0A1J4SCC5</accession>
<evidence type="ECO:0000313" key="7">
    <source>
        <dbReference type="Proteomes" id="UP000182278"/>
    </source>
</evidence>
<dbReference type="FunFam" id="3.40.50.280:FF:000003">
    <property type="entry name" value="Dimethylamine methyltransferase corrinoid protein"/>
    <property type="match status" value="1"/>
</dbReference>
<dbReference type="SUPFAM" id="SSF52242">
    <property type="entry name" value="Cobalamin (vitamin B12)-binding domain"/>
    <property type="match status" value="1"/>
</dbReference>
<dbReference type="GO" id="GO:0031419">
    <property type="term" value="F:cobalamin binding"/>
    <property type="evidence" value="ECO:0007669"/>
    <property type="project" value="InterPro"/>
</dbReference>
<evidence type="ECO:0000259" key="4">
    <source>
        <dbReference type="PROSITE" id="PS51332"/>
    </source>
</evidence>
<dbReference type="GO" id="GO:0050667">
    <property type="term" value="P:homocysteine metabolic process"/>
    <property type="evidence" value="ECO:0007669"/>
    <property type="project" value="TreeGrafter"/>
</dbReference>
<comment type="caution">
    <text evidence="6">The sequence shown here is derived from an EMBL/GenBank/DDBJ whole genome shotgun (WGS) entry which is preliminary data.</text>
</comment>
<name>A0A1J4SCC5_9BACT</name>
<dbReference type="Gene3D" id="1.10.1240.10">
    <property type="entry name" value="Methionine synthase domain"/>
    <property type="match status" value="1"/>
</dbReference>
<dbReference type="Pfam" id="PF02607">
    <property type="entry name" value="B12-binding_2"/>
    <property type="match status" value="1"/>
</dbReference>
<dbReference type="EMBL" id="MNUO01000103">
    <property type="protein sequence ID" value="OIN96316.1"/>
    <property type="molecule type" value="Genomic_DNA"/>
</dbReference>
<dbReference type="Gene3D" id="3.40.50.280">
    <property type="entry name" value="Cobalamin-binding domain"/>
    <property type="match status" value="1"/>
</dbReference>
<dbReference type="InterPro" id="IPR036594">
    <property type="entry name" value="Meth_synthase_dom"/>
</dbReference>
<dbReference type="InterPro" id="IPR006158">
    <property type="entry name" value="Cobalamin-bd"/>
</dbReference>
<comment type="similarity">
    <text evidence="1">Belongs to the methylamine corrinoid protein family.</text>
</comment>
<dbReference type="GO" id="GO:0032259">
    <property type="term" value="P:methylation"/>
    <property type="evidence" value="ECO:0007669"/>
    <property type="project" value="UniProtKB-KW"/>
</dbReference>
<dbReference type="GO" id="GO:0008705">
    <property type="term" value="F:methionine synthase activity"/>
    <property type="evidence" value="ECO:0007669"/>
    <property type="project" value="TreeGrafter"/>
</dbReference>
<keyword evidence="3" id="KW-0170">Cobalt</keyword>
<evidence type="ECO:0000313" key="6">
    <source>
        <dbReference type="EMBL" id="OIN96316.1"/>
    </source>
</evidence>
<dbReference type="GO" id="GO:0005829">
    <property type="term" value="C:cytosol"/>
    <property type="evidence" value="ECO:0007669"/>
    <property type="project" value="TreeGrafter"/>
</dbReference>
<dbReference type="PROSITE" id="PS51332">
    <property type="entry name" value="B12_BINDING"/>
    <property type="match status" value="1"/>
</dbReference>
<keyword evidence="2" id="KW-0479">Metal-binding</keyword>
<evidence type="ECO:0000256" key="2">
    <source>
        <dbReference type="ARBA" id="ARBA00022723"/>
    </source>
</evidence>
<protein>
    <submittedName>
        <fullName evidence="6">Methyltransferase</fullName>
    </submittedName>
</protein>
<keyword evidence="6" id="KW-0489">Methyltransferase</keyword>
<proteinExistence type="inferred from homology"/>
<dbReference type="PANTHER" id="PTHR45833:SF1">
    <property type="entry name" value="METHIONINE SYNTHASE"/>
    <property type="match status" value="1"/>
</dbReference>
<dbReference type="Proteomes" id="UP000182278">
    <property type="component" value="Unassembled WGS sequence"/>
</dbReference>